<evidence type="ECO:0000259" key="6">
    <source>
        <dbReference type="PROSITE" id="PS50850"/>
    </source>
</evidence>
<evidence type="ECO:0000256" key="4">
    <source>
        <dbReference type="ARBA" id="ARBA00023136"/>
    </source>
</evidence>
<dbReference type="InterPro" id="IPR011701">
    <property type="entry name" value="MFS"/>
</dbReference>
<evidence type="ECO:0000256" key="5">
    <source>
        <dbReference type="SAM" id="Phobius"/>
    </source>
</evidence>
<accession>A0ABP7GTC1</accession>
<gene>
    <name evidence="7" type="ORF">GCM10022240_26620</name>
</gene>
<feature type="transmembrane region" description="Helical" evidence="5">
    <location>
        <begin position="41"/>
        <end position="60"/>
    </location>
</feature>
<feature type="transmembrane region" description="Helical" evidence="5">
    <location>
        <begin position="245"/>
        <end position="265"/>
    </location>
</feature>
<feature type="transmembrane region" description="Helical" evidence="5">
    <location>
        <begin position="135"/>
        <end position="157"/>
    </location>
</feature>
<feature type="transmembrane region" description="Helical" evidence="5">
    <location>
        <begin position="97"/>
        <end position="114"/>
    </location>
</feature>
<dbReference type="SUPFAM" id="SSF103473">
    <property type="entry name" value="MFS general substrate transporter"/>
    <property type="match status" value="1"/>
</dbReference>
<proteinExistence type="predicted"/>
<dbReference type="Pfam" id="PF07690">
    <property type="entry name" value="MFS_1"/>
    <property type="match status" value="1"/>
</dbReference>
<evidence type="ECO:0000313" key="7">
    <source>
        <dbReference type="EMBL" id="GAA3773362.1"/>
    </source>
</evidence>
<evidence type="ECO:0000256" key="2">
    <source>
        <dbReference type="ARBA" id="ARBA00022692"/>
    </source>
</evidence>
<dbReference type="InterPro" id="IPR020846">
    <property type="entry name" value="MFS_dom"/>
</dbReference>
<dbReference type="PANTHER" id="PTHR43129">
    <property type="entry name" value="FOSMIDOMYCIN RESISTANCE PROTEIN"/>
    <property type="match status" value="1"/>
</dbReference>
<feature type="transmembrane region" description="Helical" evidence="5">
    <location>
        <begin position="163"/>
        <end position="185"/>
    </location>
</feature>
<keyword evidence="2 5" id="KW-0812">Transmembrane</keyword>
<dbReference type="InterPro" id="IPR036259">
    <property type="entry name" value="MFS_trans_sf"/>
</dbReference>
<organism evidence="7 8">
    <name type="scientific">Microbacterium kribbense</name>
    <dbReference type="NCBI Taxonomy" id="433645"/>
    <lineage>
        <taxon>Bacteria</taxon>
        <taxon>Bacillati</taxon>
        <taxon>Actinomycetota</taxon>
        <taxon>Actinomycetes</taxon>
        <taxon>Micrococcales</taxon>
        <taxon>Microbacteriaceae</taxon>
        <taxon>Microbacterium</taxon>
    </lineage>
</organism>
<feature type="transmembrane region" description="Helical" evidence="5">
    <location>
        <begin position="206"/>
        <end position="233"/>
    </location>
</feature>
<feature type="domain" description="Major facilitator superfamily (MFS) profile" evidence="6">
    <location>
        <begin position="10"/>
        <end position="384"/>
    </location>
</feature>
<sequence length="403" mass="41848">MNPPRVNRRGVAMMASAHLADDLYQGVVPALLPFLVAERGYSYAAVAGLTLAATVLSSVAQPAFGLLGDRKPIRWMIPAGMLTAGVGVALVGLASSYWLTWLLIALSGLGIAAFHPEAARAARQASGDSNRAMSVFALGGNAGFALGSLIATPLLLATGLRGTVLLVLPAAVMAAILFLALRTVLDGRAGKTTRHGLPVGDDDWPAFLKLTGIVIIRSVVFFGITSFVALYFIHDLATSQVIGGAALTVFLIAGACGTLIGGWVADRFGRLRSIRIGFAVAVPAIAGMLLSPTWPAAMIFVVITGVAIFMPFAVFVILGQDYLPHRIGTASGVTVGLAVSVGGLFTPVLGWLGDSFGLQVALAVLIVLPLIALGLTAFLKDPRHERRQPHDDAITRAADDGAL</sequence>
<feature type="transmembrane region" description="Helical" evidence="5">
    <location>
        <begin position="296"/>
        <end position="318"/>
    </location>
</feature>
<evidence type="ECO:0000313" key="8">
    <source>
        <dbReference type="Proteomes" id="UP001500540"/>
    </source>
</evidence>
<keyword evidence="8" id="KW-1185">Reference proteome</keyword>
<evidence type="ECO:0000256" key="3">
    <source>
        <dbReference type="ARBA" id="ARBA00022989"/>
    </source>
</evidence>
<dbReference type="CDD" id="cd17478">
    <property type="entry name" value="MFS_FsR"/>
    <property type="match status" value="1"/>
</dbReference>
<feature type="transmembrane region" description="Helical" evidence="5">
    <location>
        <begin position="358"/>
        <end position="379"/>
    </location>
</feature>
<dbReference type="PANTHER" id="PTHR43129:SF1">
    <property type="entry name" value="FOSMIDOMYCIN RESISTANCE PROTEIN"/>
    <property type="match status" value="1"/>
</dbReference>
<feature type="transmembrane region" description="Helical" evidence="5">
    <location>
        <begin position="272"/>
        <end position="290"/>
    </location>
</feature>
<protein>
    <submittedName>
        <fullName evidence="7">MFS transporter</fullName>
    </submittedName>
</protein>
<dbReference type="Gene3D" id="1.20.1250.20">
    <property type="entry name" value="MFS general substrate transporter like domains"/>
    <property type="match status" value="2"/>
</dbReference>
<dbReference type="Proteomes" id="UP001500540">
    <property type="component" value="Unassembled WGS sequence"/>
</dbReference>
<keyword evidence="4 5" id="KW-0472">Membrane</keyword>
<dbReference type="PROSITE" id="PS50850">
    <property type="entry name" value="MFS"/>
    <property type="match status" value="1"/>
</dbReference>
<name>A0ABP7GTC1_9MICO</name>
<reference evidence="8" key="1">
    <citation type="journal article" date="2019" name="Int. J. Syst. Evol. Microbiol.">
        <title>The Global Catalogue of Microorganisms (GCM) 10K type strain sequencing project: providing services to taxonomists for standard genome sequencing and annotation.</title>
        <authorList>
            <consortium name="The Broad Institute Genomics Platform"/>
            <consortium name="The Broad Institute Genome Sequencing Center for Infectious Disease"/>
            <person name="Wu L."/>
            <person name="Ma J."/>
        </authorList>
    </citation>
    <scope>NUCLEOTIDE SEQUENCE [LARGE SCALE GENOMIC DNA]</scope>
    <source>
        <strain evidence="8">JCM 16950</strain>
    </source>
</reference>
<dbReference type="EMBL" id="BAABAF010000009">
    <property type="protein sequence ID" value="GAA3773362.1"/>
    <property type="molecule type" value="Genomic_DNA"/>
</dbReference>
<comment type="caution">
    <text evidence="7">The sequence shown here is derived from an EMBL/GenBank/DDBJ whole genome shotgun (WGS) entry which is preliminary data.</text>
</comment>
<comment type="subcellular location">
    <subcellularLocation>
        <location evidence="1">Cell membrane</location>
        <topology evidence="1">Multi-pass membrane protein</topology>
    </subcellularLocation>
</comment>
<evidence type="ECO:0000256" key="1">
    <source>
        <dbReference type="ARBA" id="ARBA00004651"/>
    </source>
</evidence>
<keyword evidence="3 5" id="KW-1133">Transmembrane helix</keyword>
<feature type="transmembrane region" description="Helical" evidence="5">
    <location>
        <begin position="330"/>
        <end position="352"/>
    </location>
</feature>